<evidence type="ECO:0000256" key="3">
    <source>
        <dbReference type="ARBA" id="ARBA00022989"/>
    </source>
</evidence>
<keyword evidence="3 5" id="KW-1133">Transmembrane helix</keyword>
<dbReference type="PANTHER" id="PTHR11706">
    <property type="entry name" value="SOLUTE CARRIER PROTEIN FAMILY 11 MEMBER"/>
    <property type="match status" value="1"/>
</dbReference>
<feature type="transmembrane region" description="Helical" evidence="5">
    <location>
        <begin position="150"/>
        <end position="169"/>
    </location>
</feature>
<dbReference type="Pfam" id="PF01566">
    <property type="entry name" value="Nramp"/>
    <property type="match status" value="1"/>
</dbReference>
<dbReference type="NCBIfam" id="NF037982">
    <property type="entry name" value="Nramp_1"/>
    <property type="match status" value="2"/>
</dbReference>
<dbReference type="GO" id="GO:0005384">
    <property type="term" value="F:manganese ion transmembrane transporter activity"/>
    <property type="evidence" value="ECO:0007669"/>
    <property type="project" value="TreeGrafter"/>
</dbReference>
<protein>
    <submittedName>
        <fullName evidence="6">Mn2+/Fe2+ NRAMP family transporter</fullName>
    </submittedName>
</protein>
<reference evidence="6 7" key="1">
    <citation type="submission" date="2018-07" db="EMBL/GenBank/DDBJ databases">
        <title>Genomic Encyclopedia of Type Strains, Phase III (KMG-III): the genomes of soil and plant-associated and newly described type strains.</title>
        <authorList>
            <person name="Whitman W."/>
        </authorList>
    </citation>
    <scope>NUCLEOTIDE SEQUENCE [LARGE SCALE GENOMIC DNA]</scope>
    <source>
        <strain evidence="6 7">CECT 8575</strain>
    </source>
</reference>
<comment type="caution">
    <text evidence="6">The sequence shown here is derived from an EMBL/GenBank/DDBJ whole genome shotgun (WGS) entry which is preliminary data.</text>
</comment>
<feature type="transmembrane region" description="Helical" evidence="5">
    <location>
        <begin position="215"/>
        <end position="237"/>
    </location>
</feature>
<keyword evidence="7" id="KW-1185">Reference proteome</keyword>
<feature type="transmembrane region" description="Helical" evidence="5">
    <location>
        <begin position="176"/>
        <end position="195"/>
    </location>
</feature>
<sequence>MWVCAETGAPFLVSPRTITLITMSADATYEEPDTTGWRARFTQLGPGVMAAATGVGAGDLVATMVAGSRYGYALFWAVLVGTVFKLGLGEAVGRWHLSSNRTLLSGWRTLGRWTTGYFGVYVVIWGFVYGATAMSASALPLNAMFPALPVRYWAMLCGLAGLALVWFGRYGLLEKVMTVLVGVMFVTVVATAVLVGPNFTALGGGLVPSLPTGSIVYVLGLMGGVGGTITMAAYGYWTFAKGWRTPKWLPIMRTDNAAGYITTGIFVVAMLVVGSELLLGRRIVEGDEGLLYLADTLAADYGQWARIPFLVGFFAVTFTSLIGVWNGVSLLFADWWRTWRLPREAPPETADDYAHKAGEHSTPFRVYLLWLTIPPMALLFLDKPFQLTIAYGVLGALFMPFLAGTLLFLLNSRTLMPAQQRSRWLSNTVLTLCLVLFVVLAVQKLVSLLL</sequence>
<dbReference type="AlphaFoldDB" id="A0A368VFE9"/>
<organism evidence="6 7">
    <name type="scientific">Halopolyspora algeriensis</name>
    <dbReference type="NCBI Taxonomy" id="1500506"/>
    <lineage>
        <taxon>Bacteria</taxon>
        <taxon>Bacillati</taxon>
        <taxon>Actinomycetota</taxon>
        <taxon>Actinomycetes</taxon>
        <taxon>Actinomycetes incertae sedis</taxon>
        <taxon>Halopolyspora</taxon>
    </lineage>
</organism>
<feature type="transmembrane region" description="Helical" evidence="5">
    <location>
        <begin position="70"/>
        <end position="88"/>
    </location>
</feature>
<feature type="transmembrane region" description="Helical" evidence="5">
    <location>
        <begin position="307"/>
        <end position="333"/>
    </location>
</feature>
<evidence type="ECO:0000256" key="2">
    <source>
        <dbReference type="ARBA" id="ARBA00022692"/>
    </source>
</evidence>
<keyword evidence="2 5" id="KW-0812">Transmembrane</keyword>
<evidence type="ECO:0000256" key="5">
    <source>
        <dbReference type="SAM" id="Phobius"/>
    </source>
</evidence>
<gene>
    <name evidence="6" type="ORF">DFQ14_11324</name>
</gene>
<dbReference type="Proteomes" id="UP000253495">
    <property type="component" value="Unassembled WGS sequence"/>
</dbReference>
<dbReference type="GO" id="GO:0015086">
    <property type="term" value="F:cadmium ion transmembrane transporter activity"/>
    <property type="evidence" value="ECO:0007669"/>
    <property type="project" value="TreeGrafter"/>
</dbReference>
<proteinExistence type="predicted"/>
<feature type="transmembrane region" description="Helical" evidence="5">
    <location>
        <begin position="387"/>
        <end position="412"/>
    </location>
</feature>
<dbReference type="InterPro" id="IPR001046">
    <property type="entry name" value="NRAMP_fam"/>
</dbReference>
<dbReference type="EMBL" id="QPJC01000013">
    <property type="protein sequence ID" value="RCW39943.1"/>
    <property type="molecule type" value="Genomic_DNA"/>
</dbReference>
<feature type="transmembrane region" description="Helical" evidence="5">
    <location>
        <begin position="364"/>
        <end position="381"/>
    </location>
</feature>
<keyword evidence="4 5" id="KW-0472">Membrane</keyword>
<feature type="transmembrane region" description="Helical" evidence="5">
    <location>
        <begin position="424"/>
        <end position="442"/>
    </location>
</feature>
<dbReference type="GO" id="GO:0034755">
    <property type="term" value="P:iron ion transmembrane transport"/>
    <property type="evidence" value="ECO:0007669"/>
    <property type="project" value="TreeGrafter"/>
</dbReference>
<comment type="subcellular location">
    <subcellularLocation>
        <location evidence="1">Membrane</location>
        <topology evidence="1">Multi-pass membrane protein</topology>
    </subcellularLocation>
</comment>
<feature type="transmembrane region" description="Helical" evidence="5">
    <location>
        <begin position="109"/>
        <end position="130"/>
    </location>
</feature>
<accession>A0A368VFE9</accession>
<evidence type="ECO:0000256" key="1">
    <source>
        <dbReference type="ARBA" id="ARBA00004141"/>
    </source>
</evidence>
<evidence type="ECO:0000313" key="6">
    <source>
        <dbReference type="EMBL" id="RCW39943.1"/>
    </source>
</evidence>
<name>A0A368VFE9_9ACTN</name>
<dbReference type="GO" id="GO:0005886">
    <property type="term" value="C:plasma membrane"/>
    <property type="evidence" value="ECO:0007669"/>
    <property type="project" value="TreeGrafter"/>
</dbReference>
<evidence type="ECO:0000313" key="7">
    <source>
        <dbReference type="Proteomes" id="UP000253495"/>
    </source>
</evidence>
<dbReference type="PANTHER" id="PTHR11706:SF3">
    <property type="entry name" value="METAL ION TRANSPORT PROTEIN"/>
    <property type="match status" value="1"/>
</dbReference>
<feature type="transmembrane region" description="Helical" evidence="5">
    <location>
        <begin position="257"/>
        <end position="279"/>
    </location>
</feature>
<evidence type="ECO:0000256" key="4">
    <source>
        <dbReference type="ARBA" id="ARBA00023136"/>
    </source>
</evidence>